<evidence type="ECO:0000256" key="7">
    <source>
        <dbReference type="ARBA" id="ARBA00022989"/>
    </source>
</evidence>
<dbReference type="Pfam" id="PF00067">
    <property type="entry name" value="p450"/>
    <property type="match status" value="2"/>
</dbReference>
<keyword evidence="8 13" id="KW-0560">Oxidoreductase</keyword>
<dbReference type="Proteomes" id="UP000030645">
    <property type="component" value="Unassembled WGS sequence"/>
</dbReference>
<dbReference type="GO" id="GO:0004497">
    <property type="term" value="F:monooxygenase activity"/>
    <property type="evidence" value="ECO:0007669"/>
    <property type="project" value="UniProtKB-KW"/>
</dbReference>
<dbReference type="GO" id="GO:0016705">
    <property type="term" value="F:oxidoreductase activity, acting on paired donors, with incorporation or reduction of molecular oxygen"/>
    <property type="evidence" value="ECO:0007669"/>
    <property type="project" value="InterPro"/>
</dbReference>
<reference evidence="16" key="1">
    <citation type="submission" date="2013-01" db="EMBL/GenBank/DDBJ databases">
        <title>Draft Genome Sequence of a Mulberry Tree, Morus notabilis C.K. Schneid.</title>
        <authorList>
            <person name="He N."/>
            <person name="Zhao S."/>
        </authorList>
    </citation>
    <scope>NUCLEOTIDE SEQUENCE</scope>
</reference>
<dbReference type="InterPro" id="IPR017972">
    <property type="entry name" value="Cyt_P450_CS"/>
</dbReference>
<dbReference type="InterPro" id="IPR002401">
    <property type="entry name" value="Cyt_P450_E_grp-I"/>
</dbReference>
<feature type="transmembrane region" description="Helical" evidence="14">
    <location>
        <begin position="123"/>
        <end position="144"/>
    </location>
</feature>
<evidence type="ECO:0000256" key="9">
    <source>
        <dbReference type="ARBA" id="ARBA00023004"/>
    </source>
</evidence>
<dbReference type="GO" id="GO:0005506">
    <property type="term" value="F:iron ion binding"/>
    <property type="evidence" value="ECO:0007669"/>
    <property type="project" value="InterPro"/>
</dbReference>
<keyword evidence="7 14" id="KW-1133">Transmembrane helix</keyword>
<organism evidence="15 16">
    <name type="scientific">Morus notabilis</name>
    <dbReference type="NCBI Taxonomy" id="981085"/>
    <lineage>
        <taxon>Eukaryota</taxon>
        <taxon>Viridiplantae</taxon>
        <taxon>Streptophyta</taxon>
        <taxon>Embryophyta</taxon>
        <taxon>Tracheophyta</taxon>
        <taxon>Spermatophyta</taxon>
        <taxon>Magnoliopsida</taxon>
        <taxon>eudicotyledons</taxon>
        <taxon>Gunneridae</taxon>
        <taxon>Pentapetalae</taxon>
        <taxon>rosids</taxon>
        <taxon>fabids</taxon>
        <taxon>Rosales</taxon>
        <taxon>Moraceae</taxon>
        <taxon>Moreae</taxon>
        <taxon>Morus</taxon>
    </lineage>
</organism>
<dbReference type="STRING" id="981085.W9RT06"/>
<evidence type="ECO:0000256" key="14">
    <source>
        <dbReference type="SAM" id="Phobius"/>
    </source>
</evidence>
<dbReference type="eggNOG" id="KOG0156">
    <property type="taxonomic scope" value="Eukaryota"/>
</dbReference>
<evidence type="ECO:0000256" key="4">
    <source>
        <dbReference type="ARBA" id="ARBA00022617"/>
    </source>
</evidence>
<proteinExistence type="inferred from homology"/>
<dbReference type="GO" id="GO:0016020">
    <property type="term" value="C:membrane"/>
    <property type="evidence" value="ECO:0007669"/>
    <property type="project" value="UniProtKB-SubCell"/>
</dbReference>
<comment type="similarity">
    <text evidence="3 13">Belongs to the cytochrome P450 family.</text>
</comment>
<comment type="cofactor">
    <cofactor evidence="1 12">
        <name>heme</name>
        <dbReference type="ChEBI" id="CHEBI:30413"/>
    </cofactor>
</comment>
<dbReference type="InterPro" id="IPR001128">
    <property type="entry name" value="Cyt_P450"/>
</dbReference>
<evidence type="ECO:0000256" key="11">
    <source>
        <dbReference type="ARBA" id="ARBA00023136"/>
    </source>
</evidence>
<evidence type="ECO:0000256" key="1">
    <source>
        <dbReference type="ARBA" id="ARBA00001971"/>
    </source>
</evidence>
<protein>
    <submittedName>
        <fullName evidence="15">Cytochrome P450 82C4</fullName>
    </submittedName>
</protein>
<keyword evidence="16" id="KW-1185">Reference proteome</keyword>
<evidence type="ECO:0000256" key="3">
    <source>
        <dbReference type="ARBA" id="ARBA00010617"/>
    </source>
</evidence>
<dbReference type="PRINTS" id="PR00463">
    <property type="entry name" value="EP450I"/>
</dbReference>
<evidence type="ECO:0000256" key="13">
    <source>
        <dbReference type="RuleBase" id="RU000461"/>
    </source>
</evidence>
<dbReference type="InterPro" id="IPR036396">
    <property type="entry name" value="Cyt_P450_sf"/>
</dbReference>
<evidence type="ECO:0000256" key="6">
    <source>
        <dbReference type="ARBA" id="ARBA00022723"/>
    </source>
</evidence>
<dbReference type="Gene3D" id="1.10.630.10">
    <property type="entry name" value="Cytochrome P450"/>
    <property type="match status" value="2"/>
</dbReference>
<feature type="transmembrane region" description="Helical" evidence="14">
    <location>
        <begin position="12"/>
        <end position="33"/>
    </location>
</feature>
<gene>
    <name evidence="15" type="ORF">L484_021263</name>
</gene>
<dbReference type="InterPro" id="IPR050651">
    <property type="entry name" value="Plant_Cytochrome_P450_Monoox"/>
</dbReference>
<comment type="subcellular location">
    <subcellularLocation>
        <location evidence="2">Membrane</location>
    </subcellularLocation>
</comment>
<evidence type="ECO:0000313" key="15">
    <source>
        <dbReference type="EMBL" id="EXC07355.1"/>
    </source>
</evidence>
<sequence length="498" mass="56775">MEFSITHEYYSISPFTISIIFLLIIFFLSLRWVSKNYAQSNTTKIIKLPPEPSGAWPLIGHLLLLRKPKPLHITLGNIADEYGPLFTIKLGVHRVLVVSRWDMAKECLATNDRVFANRPKSSLALEILGYDFTMMGFSFYGPYWRQVRKIAITELLSTNRVEMLKHAREYEVSSAIKEIHDLWINNNKTEVLVDMKRWFSDINTNVILRMLVGKPFVVRGPDSSLPAVKADENERCRKAMRDFFNLAGDFPIGEALPLLRFLDLDGKEKAMKRTAKVLDDFAQDWLDEHKEKRRSGDYHDQVEKDFMTTMLSVLDHHEEIRSPYGSDKIIKATCLANESDIKNLPYLHSIIKETLRLYPAGPLLIPYESMEDCTVGGYHIPAGTRVLINVSKIQRDPHVWPDPDKFLPERFLTSAKNCDVRGQNFELIPFGSGRRICPGVTLGLQVMLLTLANLLQGFDIATPLDEPLDVSETSGMTNLKAGQLDVLLIPRLSHEIYG</sequence>
<dbReference type="PROSITE" id="PS00086">
    <property type="entry name" value="CYTOCHROME_P450"/>
    <property type="match status" value="1"/>
</dbReference>
<accession>W9RT06</accession>
<evidence type="ECO:0000256" key="5">
    <source>
        <dbReference type="ARBA" id="ARBA00022692"/>
    </source>
</evidence>
<keyword evidence="11 14" id="KW-0472">Membrane</keyword>
<evidence type="ECO:0000313" key="16">
    <source>
        <dbReference type="Proteomes" id="UP000030645"/>
    </source>
</evidence>
<dbReference type="PANTHER" id="PTHR47947">
    <property type="entry name" value="CYTOCHROME P450 82C3-RELATED"/>
    <property type="match status" value="1"/>
</dbReference>
<evidence type="ECO:0000256" key="12">
    <source>
        <dbReference type="PIRSR" id="PIRSR602401-1"/>
    </source>
</evidence>
<keyword evidence="10 13" id="KW-0503">Monooxygenase</keyword>
<feature type="binding site" description="axial binding residue" evidence="12">
    <location>
        <position position="437"/>
    </location>
    <ligand>
        <name>heme</name>
        <dbReference type="ChEBI" id="CHEBI:30413"/>
    </ligand>
    <ligandPart>
        <name>Fe</name>
        <dbReference type="ChEBI" id="CHEBI:18248"/>
    </ligandPart>
</feature>
<dbReference type="SUPFAM" id="SSF48264">
    <property type="entry name" value="Cytochrome P450"/>
    <property type="match status" value="1"/>
</dbReference>
<evidence type="ECO:0000256" key="10">
    <source>
        <dbReference type="ARBA" id="ARBA00023033"/>
    </source>
</evidence>
<evidence type="ECO:0000256" key="2">
    <source>
        <dbReference type="ARBA" id="ARBA00004370"/>
    </source>
</evidence>
<keyword evidence="9 12" id="KW-0408">Iron</keyword>
<dbReference type="EMBL" id="KE345585">
    <property type="protein sequence ID" value="EXC07355.1"/>
    <property type="molecule type" value="Genomic_DNA"/>
</dbReference>
<dbReference type="PANTHER" id="PTHR47947:SF26">
    <property type="entry name" value="CYTOCHROME P450"/>
    <property type="match status" value="1"/>
</dbReference>
<evidence type="ECO:0000256" key="8">
    <source>
        <dbReference type="ARBA" id="ARBA00023002"/>
    </source>
</evidence>
<dbReference type="GO" id="GO:0020037">
    <property type="term" value="F:heme binding"/>
    <property type="evidence" value="ECO:0007669"/>
    <property type="project" value="InterPro"/>
</dbReference>
<keyword evidence="4 12" id="KW-0349">Heme</keyword>
<keyword evidence="6 12" id="KW-0479">Metal-binding</keyword>
<dbReference type="FunFam" id="1.10.630.10:FF:000026">
    <property type="entry name" value="Cytochrome P450 82C4"/>
    <property type="match status" value="1"/>
</dbReference>
<keyword evidence="5 14" id="KW-0812">Transmembrane</keyword>
<dbReference type="AlphaFoldDB" id="W9RT06"/>
<name>W9RT06_9ROSA</name>